<dbReference type="InterPro" id="IPR032675">
    <property type="entry name" value="LRR_dom_sf"/>
</dbReference>
<feature type="region of interest" description="Disordered" evidence="1">
    <location>
        <begin position="56"/>
        <end position="78"/>
    </location>
</feature>
<sequence>MESCEKLHVMRSEAGYPAGWLRQAAVLLVLCLLVAGADPCVSILFPKSYSESLEETEDLSTEITPGRSSDGESSVDPGIGGTDPVIVSAAAAETIPTPPAETDAAEGNEIGMAAAGTADSVMNGAAEIPVTDIPPAEESFPENTEPDIPAVVPPESGGDAAAGEEDGALSDELPSGDKESGGAGESDIPAVTVGGFLVDETGMICGTADIEAAVSDGVLVLPAEGCSGIRAGAFADAPEGIIEVYIPAGITEIETGAFLGLDEVEWYEISPDNHTYYSEDGVLFSEDGTCILAFPPGRTGIYPVPGGVSVFAADAFADARIEKLITVECELIDTGNLPENIVII</sequence>
<name>A0A9D2NWJ5_9FIRM</name>
<evidence type="ECO:0000256" key="1">
    <source>
        <dbReference type="SAM" id="MobiDB-lite"/>
    </source>
</evidence>
<dbReference type="Proteomes" id="UP000823894">
    <property type="component" value="Unassembled WGS sequence"/>
</dbReference>
<organism evidence="2 3">
    <name type="scientific">Candidatus Mediterraneibacter faecigallinarum</name>
    <dbReference type="NCBI Taxonomy" id="2838669"/>
    <lineage>
        <taxon>Bacteria</taxon>
        <taxon>Bacillati</taxon>
        <taxon>Bacillota</taxon>
        <taxon>Clostridia</taxon>
        <taxon>Lachnospirales</taxon>
        <taxon>Lachnospiraceae</taxon>
        <taxon>Mediterraneibacter</taxon>
    </lineage>
</organism>
<gene>
    <name evidence="2" type="ORF">H9757_09345</name>
</gene>
<feature type="region of interest" description="Disordered" evidence="1">
    <location>
        <begin position="133"/>
        <end position="189"/>
    </location>
</feature>
<evidence type="ECO:0000313" key="2">
    <source>
        <dbReference type="EMBL" id="HJC39247.1"/>
    </source>
</evidence>
<dbReference type="EMBL" id="DWWK01000149">
    <property type="protein sequence ID" value="HJC39247.1"/>
    <property type="molecule type" value="Genomic_DNA"/>
</dbReference>
<evidence type="ECO:0000313" key="3">
    <source>
        <dbReference type="Proteomes" id="UP000823894"/>
    </source>
</evidence>
<accession>A0A9D2NWJ5</accession>
<dbReference type="AlphaFoldDB" id="A0A9D2NWJ5"/>
<reference evidence="2" key="2">
    <citation type="submission" date="2021-04" db="EMBL/GenBank/DDBJ databases">
        <authorList>
            <person name="Gilroy R."/>
        </authorList>
    </citation>
    <scope>NUCLEOTIDE SEQUENCE</scope>
    <source>
        <strain evidence="2">ChiGjej1B1-1692</strain>
    </source>
</reference>
<comment type="caution">
    <text evidence="2">The sequence shown here is derived from an EMBL/GenBank/DDBJ whole genome shotgun (WGS) entry which is preliminary data.</text>
</comment>
<reference evidence="2" key="1">
    <citation type="journal article" date="2021" name="PeerJ">
        <title>Extensive microbial diversity within the chicken gut microbiome revealed by metagenomics and culture.</title>
        <authorList>
            <person name="Gilroy R."/>
            <person name="Ravi A."/>
            <person name="Getino M."/>
            <person name="Pursley I."/>
            <person name="Horton D.L."/>
            <person name="Alikhan N.F."/>
            <person name="Baker D."/>
            <person name="Gharbi K."/>
            <person name="Hall N."/>
            <person name="Watson M."/>
            <person name="Adriaenssens E.M."/>
            <person name="Foster-Nyarko E."/>
            <person name="Jarju S."/>
            <person name="Secka A."/>
            <person name="Antonio M."/>
            <person name="Oren A."/>
            <person name="Chaudhuri R.R."/>
            <person name="La Ragione R."/>
            <person name="Hildebrand F."/>
            <person name="Pallen M.J."/>
        </authorList>
    </citation>
    <scope>NUCLEOTIDE SEQUENCE</scope>
    <source>
        <strain evidence="2">ChiGjej1B1-1692</strain>
    </source>
</reference>
<proteinExistence type="predicted"/>
<protein>
    <submittedName>
        <fullName evidence="2">Uncharacterized protein</fullName>
    </submittedName>
</protein>
<dbReference type="Gene3D" id="3.80.10.10">
    <property type="entry name" value="Ribonuclease Inhibitor"/>
    <property type="match status" value="1"/>
</dbReference>